<dbReference type="Proteomes" id="UP000186940">
    <property type="component" value="Unassembled WGS sequence"/>
</dbReference>
<protein>
    <recommendedName>
        <fullName evidence="2 9">DNA repair and recombination protein RadB</fullName>
    </recommendedName>
</protein>
<proteinExistence type="inferred from homology"/>
<dbReference type="InterPro" id="IPR020588">
    <property type="entry name" value="RecA_ATP-bd"/>
</dbReference>
<evidence type="ECO:0000256" key="1">
    <source>
        <dbReference type="ARBA" id="ARBA00006876"/>
    </source>
</evidence>
<comment type="similarity">
    <text evidence="1 9">Belongs to the eukaryotic RecA-like protein family. RadB subfamily.</text>
</comment>
<dbReference type="GO" id="GO:0006281">
    <property type="term" value="P:DNA repair"/>
    <property type="evidence" value="ECO:0007669"/>
    <property type="project" value="UniProtKB-UniRule"/>
</dbReference>
<dbReference type="PANTHER" id="PTHR22942">
    <property type="entry name" value="RECA/RAD51/RADA DNA STRAND-PAIRING FAMILY MEMBER"/>
    <property type="match status" value="1"/>
</dbReference>
<evidence type="ECO:0000256" key="9">
    <source>
        <dbReference type="HAMAP-Rule" id="MF_00350"/>
    </source>
</evidence>
<dbReference type="GO" id="GO:0140664">
    <property type="term" value="F:ATP-dependent DNA damage sensor activity"/>
    <property type="evidence" value="ECO:0007669"/>
    <property type="project" value="InterPro"/>
</dbReference>
<accession>A0A1F2P8B4</accession>
<evidence type="ECO:0000256" key="5">
    <source>
        <dbReference type="ARBA" id="ARBA00022840"/>
    </source>
</evidence>
<sequence>MEPSSSSELEAVIERLQTGCRSLDRLLGGGFEAGAVSQIYGEPGSGKTNICIQLVVECVKGGRKAVYIDTEGLSPERFKQIAGEDYRKIAREVMIFEPVNFLEQQSAIEDLKKLGGNIGLVVLDSATMFYRLELDDERGQMLRRQLGSQMISLLELARKDDLAVVVTNQVYTDIDNDRLCPIGGLIFEYASKTVLELEKIGGGKRRAIIRKHRSLPEGESCEFMLKADGVRDLEGIQFE</sequence>
<evidence type="ECO:0000256" key="2">
    <source>
        <dbReference type="ARBA" id="ARBA00018143"/>
    </source>
</evidence>
<dbReference type="InterPro" id="IPR013632">
    <property type="entry name" value="Rad51_C"/>
</dbReference>
<dbReference type="PROSITE" id="PS50162">
    <property type="entry name" value="RECA_2"/>
    <property type="match status" value="1"/>
</dbReference>
<keyword evidence="4 9" id="KW-0227">DNA damage</keyword>
<evidence type="ECO:0000313" key="12">
    <source>
        <dbReference type="Proteomes" id="UP000186940"/>
    </source>
</evidence>
<keyword evidence="3 9" id="KW-0547">Nucleotide-binding</keyword>
<comment type="caution">
    <text evidence="11">The sequence shown here is derived from an EMBL/GenBank/DDBJ whole genome shotgun (WGS) entry which is preliminary data.</text>
</comment>
<evidence type="ECO:0000256" key="7">
    <source>
        <dbReference type="ARBA" id="ARBA00023172"/>
    </source>
</evidence>
<dbReference type="InterPro" id="IPR027417">
    <property type="entry name" value="P-loop_NTPase"/>
</dbReference>
<dbReference type="InterPro" id="IPR011939">
    <property type="entry name" value="DNA_repair_and_recomb_RadB"/>
</dbReference>
<dbReference type="InterPro" id="IPR003593">
    <property type="entry name" value="AAA+_ATPase"/>
</dbReference>
<dbReference type="EMBL" id="LYOS01000004">
    <property type="protein sequence ID" value="OFV67374.1"/>
    <property type="molecule type" value="Genomic_DNA"/>
</dbReference>
<dbReference type="Gene3D" id="3.40.50.300">
    <property type="entry name" value="P-loop containing nucleotide triphosphate hydrolases"/>
    <property type="match status" value="1"/>
</dbReference>
<keyword evidence="7 9" id="KW-0233">DNA recombination</keyword>
<dbReference type="HAMAP" id="MF_00350">
    <property type="entry name" value="RadB"/>
    <property type="match status" value="1"/>
</dbReference>
<comment type="function">
    <text evidence="8 9">Involved in DNA repair and in homologous recombination. May regulate the cleavage reactions of the branch-structured DNA. Has a very weak ATPase activity that is not stimulated by DNA. Binds DNA but does not promote DNA strands exchange.</text>
</comment>
<evidence type="ECO:0000256" key="4">
    <source>
        <dbReference type="ARBA" id="ARBA00022763"/>
    </source>
</evidence>
<evidence type="ECO:0000256" key="6">
    <source>
        <dbReference type="ARBA" id="ARBA00023125"/>
    </source>
</evidence>
<keyword evidence="6 9" id="KW-0238">DNA-binding</keyword>
<dbReference type="GO" id="GO:0005524">
    <property type="term" value="F:ATP binding"/>
    <property type="evidence" value="ECO:0007669"/>
    <property type="project" value="UniProtKB-UniRule"/>
</dbReference>
<keyword evidence="5 9" id="KW-0067">ATP-binding</keyword>
<dbReference type="PATRIC" id="fig|1838285.3.peg.1313"/>
<reference evidence="11" key="1">
    <citation type="submission" date="2016-05" db="EMBL/GenBank/DDBJ databases">
        <title>Microbial consortia oxidize butane by reversing methanogenesis.</title>
        <authorList>
            <person name="Laso-Perez R."/>
            <person name="Richter M."/>
            <person name="Wegener G."/>
            <person name="Musat F."/>
        </authorList>
    </citation>
    <scope>NUCLEOTIDE SEQUENCE [LARGE SCALE GENOMIC DNA]</scope>
    <source>
        <strain evidence="11">BOX2</strain>
    </source>
</reference>
<evidence type="ECO:0000259" key="10">
    <source>
        <dbReference type="PROSITE" id="PS50162"/>
    </source>
</evidence>
<dbReference type="PIRSF" id="PIRSF003336">
    <property type="entry name" value="RadB"/>
    <property type="match status" value="1"/>
</dbReference>
<dbReference type="Pfam" id="PF08423">
    <property type="entry name" value="Rad51"/>
    <property type="match status" value="1"/>
</dbReference>
<keyword evidence="12" id="KW-1185">Reference proteome</keyword>
<name>A0A1F2P8B4_9EURY</name>
<evidence type="ECO:0000256" key="3">
    <source>
        <dbReference type="ARBA" id="ARBA00022741"/>
    </source>
</evidence>
<feature type="domain" description="RecA family profile 1" evidence="10">
    <location>
        <begin position="12"/>
        <end position="170"/>
    </location>
</feature>
<dbReference type="GO" id="GO:0006310">
    <property type="term" value="P:DNA recombination"/>
    <property type="evidence" value="ECO:0007669"/>
    <property type="project" value="UniProtKB-UniRule"/>
</dbReference>
<dbReference type="NCBIfam" id="TIGR02237">
    <property type="entry name" value="recomb_radB"/>
    <property type="match status" value="1"/>
</dbReference>
<dbReference type="SUPFAM" id="SSF52540">
    <property type="entry name" value="P-loop containing nucleoside triphosphate hydrolases"/>
    <property type="match status" value="1"/>
</dbReference>
<dbReference type="PANTHER" id="PTHR22942:SF47">
    <property type="entry name" value="DNA REPAIR AND RECOMBINATION PROTEIN RADB"/>
    <property type="match status" value="1"/>
</dbReference>
<organism evidence="11 12">
    <name type="scientific">Candidatus Syntropharchaeum caldarium</name>
    <dbReference type="NCBI Taxonomy" id="1838285"/>
    <lineage>
        <taxon>Archaea</taxon>
        <taxon>Methanobacteriati</taxon>
        <taxon>Methanobacteriota</taxon>
        <taxon>Stenosarchaea group</taxon>
        <taxon>Methanomicrobia</taxon>
        <taxon>Methanosarcinales</taxon>
        <taxon>ANME-2 cluster</taxon>
        <taxon>Candidatus Syntropharchaeum</taxon>
    </lineage>
</organism>
<dbReference type="GO" id="GO:0003684">
    <property type="term" value="F:damaged DNA binding"/>
    <property type="evidence" value="ECO:0007669"/>
    <property type="project" value="UniProtKB-UniRule"/>
</dbReference>
<dbReference type="STRING" id="1838285.SCAL_001292"/>
<gene>
    <name evidence="9" type="primary">radB</name>
    <name evidence="11" type="ORF">SCAL_001292</name>
</gene>
<evidence type="ECO:0000256" key="8">
    <source>
        <dbReference type="ARBA" id="ARBA00024641"/>
    </source>
</evidence>
<dbReference type="SMART" id="SM00382">
    <property type="entry name" value="AAA"/>
    <property type="match status" value="1"/>
</dbReference>
<evidence type="ECO:0000313" key="11">
    <source>
        <dbReference type="EMBL" id="OFV67374.1"/>
    </source>
</evidence>
<dbReference type="AlphaFoldDB" id="A0A1F2P8B4"/>